<evidence type="ECO:0000259" key="4">
    <source>
        <dbReference type="PROSITE" id="PS50042"/>
    </source>
</evidence>
<feature type="domain" description="HTH crp-type" evidence="5">
    <location>
        <begin position="147"/>
        <end position="212"/>
    </location>
</feature>
<dbReference type="InterPro" id="IPR014710">
    <property type="entry name" value="RmlC-like_jellyroll"/>
</dbReference>
<organism evidence="6 7">
    <name type="scientific">Poritiphilus flavus</name>
    <dbReference type="NCBI Taxonomy" id="2697053"/>
    <lineage>
        <taxon>Bacteria</taxon>
        <taxon>Pseudomonadati</taxon>
        <taxon>Bacteroidota</taxon>
        <taxon>Flavobacteriia</taxon>
        <taxon>Flavobacteriales</taxon>
        <taxon>Flavobacteriaceae</taxon>
        <taxon>Poritiphilus</taxon>
    </lineage>
</organism>
<dbReference type="PANTHER" id="PTHR24567">
    <property type="entry name" value="CRP FAMILY TRANSCRIPTIONAL REGULATORY PROTEIN"/>
    <property type="match status" value="1"/>
</dbReference>
<dbReference type="CDD" id="cd00092">
    <property type="entry name" value="HTH_CRP"/>
    <property type="match status" value="1"/>
</dbReference>
<proteinExistence type="predicted"/>
<dbReference type="InterPro" id="IPR012318">
    <property type="entry name" value="HTH_CRP"/>
</dbReference>
<evidence type="ECO:0000259" key="5">
    <source>
        <dbReference type="PROSITE" id="PS51063"/>
    </source>
</evidence>
<keyword evidence="7" id="KW-1185">Reference proteome</keyword>
<dbReference type="SUPFAM" id="SSF46785">
    <property type="entry name" value="Winged helix' DNA-binding domain"/>
    <property type="match status" value="1"/>
</dbReference>
<keyword evidence="2" id="KW-0238">DNA-binding</keyword>
<dbReference type="AlphaFoldDB" id="A0A6L9EAJ5"/>
<evidence type="ECO:0000256" key="3">
    <source>
        <dbReference type="ARBA" id="ARBA00023163"/>
    </source>
</evidence>
<sequence length="212" mass="24833">MEPKEFRYLKQCFPSLEQMLYNEILEHGNYLSFDSGAYVVKQGAYIDFLPIILKGVIKLYAEEDGVEFLLYYVQSGDSCILSFNHLFDRKPLQFSAVTEEDTCVLCLPLAKVKEWFIKYPSFSRIIIKDFQRNFEDLLQTAKEFVCLGIEDRLIKYLLHKSRLRNSADIHLSHQTIATDLGTSREVISRITKKLEKDGFLLQHRRHIELVEL</sequence>
<dbReference type="PROSITE" id="PS50042">
    <property type="entry name" value="CNMP_BINDING_3"/>
    <property type="match status" value="1"/>
</dbReference>
<evidence type="ECO:0000256" key="2">
    <source>
        <dbReference type="ARBA" id="ARBA00023125"/>
    </source>
</evidence>
<dbReference type="Proteomes" id="UP000475249">
    <property type="component" value="Unassembled WGS sequence"/>
</dbReference>
<feature type="domain" description="Cyclic nucleotide-binding" evidence="4">
    <location>
        <begin position="12"/>
        <end position="77"/>
    </location>
</feature>
<dbReference type="PROSITE" id="PS51063">
    <property type="entry name" value="HTH_CRP_2"/>
    <property type="match status" value="1"/>
</dbReference>
<dbReference type="Pfam" id="PF13545">
    <property type="entry name" value="HTH_Crp_2"/>
    <property type="match status" value="1"/>
</dbReference>
<evidence type="ECO:0000313" key="7">
    <source>
        <dbReference type="Proteomes" id="UP000475249"/>
    </source>
</evidence>
<name>A0A6L9EAJ5_9FLAO</name>
<protein>
    <submittedName>
        <fullName evidence="6">Helix-turn-helix domain-containing protein</fullName>
    </submittedName>
</protein>
<dbReference type="GO" id="GO:0003677">
    <property type="term" value="F:DNA binding"/>
    <property type="evidence" value="ECO:0007669"/>
    <property type="project" value="UniProtKB-KW"/>
</dbReference>
<dbReference type="CDD" id="cd00038">
    <property type="entry name" value="CAP_ED"/>
    <property type="match status" value="1"/>
</dbReference>
<keyword evidence="1" id="KW-0805">Transcription regulation</keyword>
<dbReference type="InterPro" id="IPR018490">
    <property type="entry name" value="cNMP-bd_dom_sf"/>
</dbReference>
<gene>
    <name evidence="6" type="ORF">GTQ38_07060</name>
</gene>
<dbReference type="InterPro" id="IPR000595">
    <property type="entry name" value="cNMP-bd_dom"/>
</dbReference>
<keyword evidence="3" id="KW-0804">Transcription</keyword>
<evidence type="ECO:0000313" key="6">
    <source>
        <dbReference type="EMBL" id="NAS11756.1"/>
    </source>
</evidence>
<dbReference type="InterPro" id="IPR036390">
    <property type="entry name" value="WH_DNA-bd_sf"/>
</dbReference>
<reference evidence="6 7" key="1">
    <citation type="submission" date="2020-01" db="EMBL/GenBank/DDBJ databases">
        <title>Bacteria diversity of Porities sp.</title>
        <authorList>
            <person name="Wang G."/>
        </authorList>
    </citation>
    <scope>NUCLEOTIDE SEQUENCE [LARGE SCALE GENOMIC DNA]</scope>
    <source>
        <strain evidence="6 7">R33</strain>
    </source>
</reference>
<dbReference type="EMBL" id="WXYO01000003">
    <property type="protein sequence ID" value="NAS11756.1"/>
    <property type="molecule type" value="Genomic_DNA"/>
</dbReference>
<dbReference type="SUPFAM" id="SSF51206">
    <property type="entry name" value="cAMP-binding domain-like"/>
    <property type="match status" value="1"/>
</dbReference>
<dbReference type="GO" id="GO:0003700">
    <property type="term" value="F:DNA-binding transcription factor activity"/>
    <property type="evidence" value="ECO:0007669"/>
    <property type="project" value="TreeGrafter"/>
</dbReference>
<dbReference type="Gene3D" id="2.60.120.10">
    <property type="entry name" value="Jelly Rolls"/>
    <property type="match status" value="1"/>
</dbReference>
<dbReference type="Pfam" id="PF00027">
    <property type="entry name" value="cNMP_binding"/>
    <property type="match status" value="1"/>
</dbReference>
<dbReference type="RefSeq" id="WP_161434803.1">
    <property type="nucleotide sequence ID" value="NZ_WXYO01000003.1"/>
</dbReference>
<comment type="caution">
    <text evidence="6">The sequence shown here is derived from an EMBL/GenBank/DDBJ whole genome shotgun (WGS) entry which is preliminary data.</text>
</comment>
<dbReference type="GO" id="GO:0005829">
    <property type="term" value="C:cytosol"/>
    <property type="evidence" value="ECO:0007669"/>
    <property type="project" value="TreeGrafter"/>
</dbReference>
<dbReference type="SMART" id="SM00419">
    <property type="entry name" value="HTH_CRP"/>
    <property type="match status" value="1"/>
</dbReference>
<dbReference type="Gene3D" id="1.10.10.10">
    <property type="entry name" value="Winged helix-like DNA-binding domain superfamily/Winged helix DNA-binding domain"/>
    <property type="match status" value="1"/>
</dbReference>
<accession>A0A6L9EAJ5</accession>
<dbReference type="PANTHER" id="PTHR24567:SF26">
    <property type="entry name" value="REGULATORY PROTEIN YEIL"/>
    <property type="match status" value="1"/>
</dbReference>
<dbReference type="InterPro" id="IPR036388">
    <property type="entry name" value="WH-like_DNA-bd_sf"/>
</dbReference>
<dbReference type="InterPro" id="IPR050397">
    <property type="entry name" value="Env_Response_Regulators"/>
</dbReference>
<evidence type="ECO:0000256" key="1">
    <source>
        <dbReference type="ARBA" id="ARBA00023015"/>
    </source>
</evidence>